<dbReference type="EMBL" id="JAEHOC010000022">
    <property type="protein sequence ID" value="KAG2432154.1"/>
    <property type="molecule type" value="Genomic_DNA"/>
</dbReference>
<evidence type="ECO:0000313" key="5">
    <source>
        <dbReference type="Proteomes" id="UP000650467"/>
    </source>
</evidence>
<keyword evidence="1" id="KW-0238">DNA-binding</keyword>
<dbReference type="Gene3D" id="1.10.443.10">
    <property type="entry name" value="Intergrase catalytic core"/>
    <property type="match status" value="1"/>
</dbReference>
<comment type="caution">
    <text evidence="4">The sequence shown here is derived from an EMBL/GenBank/DDBJ whole genome shotgun (WGS) entry which is preliminary data.</text>
</comment>
<dbReference type="InterPro" id="IPR052925">
    <property type="entry name" value="Phage_Integrase-like_Recomb"/>
</dbReference>
<dbReference type="InterPro" id="IPR011010">
    <property type="entry name" value="DNA_brk_join_enz"/>
</dbReference>
<protein>
    <recommendedName>
        <fullName evidence="6">Tyr recombinase domain-containing protein</fullName>
    </recommendedName>
</protein>
<keyword evidence="5" id="KW-1185">Reference proteome</keyword>
<organism evidence="4 5">
    <name type="scientific">Chlamydomonas incerta</name>
    <dbReference type="NCBI Taxonomy" id="51695"/>
    <lineage>
        <taxon>Eukaryota</taxon>
        <taxon>Viridiplantae</taxon>
        <taxon>Chlorophyta</taxon>
        <taxon>core chlorophytes</taxon>
        <taxon>Chlorophyceae</taxon>
        <taxon>CS clade</taxon>
        <taxon>Chlamydomonadales</taxon>
        <taxon>Chlamydomonadaceae</taxon>
        <taxon>Chlamydomonas</taxon>
    </lineage>
</organism>
<dbReference type="AlphaFoldDB" id="A0A835T1L9"/>
<dbReference type="Proteomes" id="UP000650467">
    <property type="component" value="Unassembled WGS sequence"/>
</dbReference>
<dbReference type="PANTHER" id="PTHR34605:SF4">
    <property type="entry name" value="DNA ADENINE METHYLTRANSFERASE"/>
    <property type="match status" value="1"/>
</dbReference>
<evidence type="ECO:0000313" key="4">
    <source>
        <dbReference type="EMBL" id="KAG2432154.1"/>
    </source>
</evidence>
<dbReference type="GO" id="GO:0003677">
    <property type="term" value="F:DNA binding"/>
    <property type="evidence" value="ECO:0007669"/>
    <property type="project" value="UniProtKB-KW"/>
</dbReference>
<dbReference type="PANTHER" id="PTHR34605">
    <property type="entry name" value="PHAGE_INTEGRASE DOMAIN-CONTAINING PROTEIN"/>
    <property type="match status" value="1"/>
</dbReference>
<sequence length="699" mass="73681">MSIKQIEGDKVLNSLFEAILPMLRLAAALGDSIAELGPALPGLGPIISKAEELKRTCQAFYASFVVAGKVNQHHLRTMLAYYERQTPKVLEIEPIVGSLSVVNDKDFKAAHKEVQTITGTSPLALQTPEQRQQGSKRSFGQMSSQQHSQPYSREQRPPMGPMYRAQGPQRGGFRGGHRANQHPPSGASTSTADAGPNGASKAPGGGHTPVAARVNREAQDAVAGADPILKSLLHAAWARTAQHHPAAAAELLSVAESALLRIAAGSWQQYLPYLRRFIAFCGRVGIAPVGAAAPMVAAFLEQERRAAVRRGVGHQAITRASAAITALHDAAGLPSPCASQMCAVVRAAARRSLVTRRRKKAAATPAELKRLVDFHLTPGAPLSTRIIVTCALLSFCAFLRYSDLKRVLVHHALMVFSASSLLLRLYRSKTDQSCAGQQVTVGRLGGPYCPVARLEELLQAGQYRTVPATAPARGQGPQRGPQRLAEMEDVGPLLRATTACGTALAQTSAPFSALIQPLSWQQYTSRLKQLCADAGIRRLPSHSFRRGAATAAVAGGAPRADVMKEGRWRTPSVFEFTYVQEIEAAACHVTACLGLRDIPRAPRRPQSTEPAARGPARRAAAAPRGRASAAAAPVAAAPAPRGRGPSRGVPRAPRAASPPGRASGRGRGRGRGAAAGSSAAAAPSVRGVPTRARAAALGL</sequence>
<dbReference type="InterPro" id="IPR013762">
    <property type="entry name" value="Integrase-like_cat_sf"/>
</dbReference>
<dbReference type="OrthoDB" id="550499at2759"/>
<feature type="compositionally biased region" description="Low complexity" evidence="3">
    <location>
        <begin position="672"/>
        <end position="689"/>
    </location>
</feature>
<evidence type="ECO:0008006" key="6">
    <source>
        <dbReference type="Google" id="ProtNLM"/>
    </source>
</evidence>
<dbReference type="Gene3D" id="1.10.150.130">
    <property type="match status" value="1"/>
</dbReference>
<proteinExistence type="predicted"/>
<dbReference type="InterPro" id="IPR010998">
    <property type="entry name" value="Integrase_recombinase_N"/>
</dbReference>
<feature type="compositionally biased region" description="Polar residues" evidence="3">
    <location>
        <begin position="119"/>
        <end position="152"/>
    </location>
</feature>
<keyword evidence="2" id="KW-0233">DNA recombination</keyword>
<gene>
    <name evidence="4" type="ORF">HXX76_009076</name>
</gene>
<dbReference type="GO" id="GO:0006310">
    <property type="term" value="P:DNA recombination"/>
    <property type="evidence" value="ECO:0007669"/>
    <property type="project" value="UniProtKB-KW"/>
</dbReference>
<evidence type="ECO:0000256" key="3">
    <source>
        <dbReference type="SAM" id="MobiDB-lite"/>
    </source>
</evidence>
<feature type="region of interest" description="Disordered" evidence="3">
    <location>
        <begin position="599"/>
        <end position="699"/>
    </location>
</feature>
<name>A0A835T1L9_CHLIN</name>
<dbReference type="SUPFAM" id="SSF56349">
    <property type="entry name" value="DNA breaking-rejoining enzymes"/>
    <property type="match status" value="1"/>
</dbReference>
<reference evidence="4" key="1">
    <citation type="journal article" date="2020" name="bioRxiv">
        <title>Comparative genomics of Chlamydomonas.</title>
        <authorList>
            <person name="Craig R.J."/>
            <person name="Hasan A.R."/>
            <person name="Ness R.W."/>
            <person name="Keightley P.D."/>
        </authorList>
    </citation>
    <scope>NUCLEOTIDE SEQUENCE</scope>
    <source>
        <strain evidence="4">SAG 7.73</strain>
    </source>
</reference>
<evidence type="ECO:0000256" key="2">
    <source>
        <dbReference type="ARBA" id="ARBA00023172"/>
    </source>
</evidence>
<feature type="region of interest" description="Disordered" evidence="3">
    <location>
        <begin position="119"/>
        <end position="210"/>
    </location>
</feature>
<feature type="compositionally biased region" description="Polar residues" evidence="3">
    <location>
        <begin position="182"/>
        <end position="192"/>
    </location>
</feature>
<feature type="compositionally biased region" description="Low complexity" evidence="3">
    <location>
        <begin position="610"/>
        <end position="662"/>
    </location>
</feature>
<dbReference type="SUPFAM" id="SSF47823">
    <property type="entry name" value="lambda integrase-like, N-terminal domain"/>
    <property type="match status" value="1"/>
</dbReference>
<accession>A0A835T1L9</accession>
<evidence type="ECO:0000256" key="1">
    <source>
        <dbReference type="ARBA" id="ARBA00023125"/>
    </source>
</evidence>
<dbReference type="GO" id="GO:0015074">
    <property type="term" value="P:DNA integration"/>
    <property type="evidence" value="ECO:0007669"/>
    <property type="project" value="InterPro"/>
</dbReference>